<accession>A0A2G6KEE9</accession>
<dbReference type="InterPro" id="IPR051685">
    <property type="entry name" value="Ycf3/AcsC/BcsC/TPR_MFPF"/>
</dbReference>
<dbReference type="SUPFAM" id="SSF48452">
    <property type="entry name" value="TPR-like"/>
    <property type="match status" value="1"/>
</dbReference>
<feature type="repeat" description="TPR" evidence="3">
    <location>
        <begin position="157"/>
        <end position="190"/>
    </location>
</feature>
<keyword evidence="1" id="KW-0677">Repeat</keyword>
<proteinExistence type="predicted"/>
<evidence type="ECO:0000256" key="1">
    <source>
        <dbReference type="ARBA" id="ARBA00022737"/>
    </source>
</evidence>
<dbReference type="AlphaFoldDB" id="A0A2G6KEE9"/>
<organism evidence="4 5">
    <name type="scientific">candidate division KSB3 bacterium</name>
    <dbReference type="NCBI Taxonomy" id="2044937"/>
    <lineage>
        <taxon>Bacteria</taxon>
        <taxon>candidate division KSB3</taxon>
    </lineage>
</organism>
<dbReference type="PROSITE" id="PS50005">
    <property type="entry name" value="TPR"/>
    <property type="match status" value="2"/>
</dbReference>
<protein>
    <recommendedName>
        <fullName evidence="6">Tetratricopeptide repeat protein</fullName>
    </recommendedName>
</protein>
<dbReference type="Gene3D" id="1.25.40.10">
    <property type="entry name" value="Tetratricopeptide repeat domain"/>
    <property type="match status" value="2"/>
</dbReference>
<evidence type="ECO:0000313" key="5">
    <source>
        <dbReference type="Proteomes" id="UP000230821"/>
    </source>
</evidence>
<feature type="repeat" description="TPR" evidence="3">
    <location>
        <begin position="103"/>
        <end position="136"/>
    </location>
</feature>
<dbReference type="InterPro" id="IPR019734">
    <property type="entry name" value="TPR_rpt"/>
</dbReference>
<gene>
    <name evidence="4" type="ORF">CSA56_12235</name>
</gene>
<evidence type="ECO:0000256" key="3">
    <source>
        <dbReference type="PROSITE-ProRule" id="PRU00339"/>
    </source>
</evidence>
<evidence type="ECO:0000256" key="2">
    <source>
        <dbReference type="ARBA" id="ARBA00022803"/>
    </source>
</evidence>
<dbReference type="SMART" id="SM00028">
    <property type="entry name" value="TPR"/>
    <property type="match status" value="3"/>
</dbReference>
<keyword evidence="2 3" id="KW-0802">TPR repeat</keyword>
<reference evidence="4 5" key="1">
    <citation type="submission" date="2017-10" db="EMBL/GenBank/DDBJ databases">
        <title>Novel microbial diversity and functional potential in the marine mammal oral microbiome.</title>
        <authorList>
            <person name="Dudek N.K."/>
            <person name="Sun C.L."/>
            <person name="Burstein D."/>
            <person name="Kantor R.S."/>
            <person name="Aliaga Goltsman D.S."/>
            <person name="Bik E.M."/>
            <person name="Thomas B.C."/>
            <person name="Banfield J.F."/>
            <person name="Relman D.A."/>
        </authorList>
    </citation>
    <scope>NUCLEOTIDE SEQUENCE [LARGE SCALE GENOMIC DNA]</scope>
    <source>
        <strain evidence="4">DOLJORAL78_47_16</strain>
    </source>
</reference>
<name>A0A2G6KEE9_9BACT</name>
<evidence type="ECO:0008006" key="6">
    <source>
        <dbReference type="Google" id="ProtNLM"/>
    </source>
</evidence>
<dbReference type="PANTHER" id="PTHR44943:SF4">
    <property type="entry name" value="TPR REPEAT-CONTAINING PROTEIN MJ0798"/>
    <property type="match status" value="1"/>
</dbReference>
<dbReference type="Proteomes" id="UP000230821">
    <property type="component" value="Unassembled WGS sequence"/>
</dbReference>
<evidence type="ECO:0000313" key="4">
    <source>
        <dbReference type="EMBL" id="PIE33332.1"/>
    </source>
</evidence>
<dbReference type="InterPro" id="IPR011990">
    <property type="entry name" value="TPR-like_helical_dom_sf"/>
</dbReference>
<dbReference type="EMBL" id="PDSK01000100">
    <property type="protein sequence ID" value="PIE33332.1"/>
    <property type="molecule type" value="Genomic_DNA"/>
</dbReference>
<sequence>MKEFFIRRKIEKYRRLLDKHGENPRYFQQLAELHGQLSRWEESAQYYQYAIEAYYQQGARLGSDNGFIMDLCRALLDIDPLNRLAYNTLGQEYCGLGEFGEASNLHISFAKKLLKVGQYQEAIEQYRNVLVFEPNNLVVRQSVFSLLWRFRRKAEALQELRKIAELSEKAGNVMKALECYKKAVNISPADTELRAHVKRLTQCVRSIHTPFRLVVNK</sequence>
<dbReference type="PANTHER" id="PTHR44943">
    <property type="entry name" value="CELLULOSE SYNTHASE OPERON PROTEIN C"/>
    <property type="match status" value="1"/>
</dbReference>
<comment type="caution">
    <text evidence="4">The sequence shown here is derived from an EMBL/GenBank/DDBJ whole genome shotgun (WGS) entry which is preliminary data.</text>
</comment>